<dbReference type="EMBL" id="JBDFQZ010000002">
    <property type="protein sequence ID" value="KAK9750823.1"/>
    <property type="molecule type" value="Genomic_DNA"/>
</dbReference>
<protein>
    <recommendedName>
        <fullName evidence="1">F-box associated beta-propeller type 1 domain-containing protein</fullName>
    </recommendedName>
</protein>
<keyword evidence="3" id="KW-1185">Reference proteome</keyword>
<organism evidence="2 3">
    <name type="scientific">Saponaria officinalis</name>
    <name type="common">Common soapwort</name>
    <name type="synonym">Lychnis saponaria</name>
    <dbReference type="NCBI Taxonomy" id="3572"/>
    <lineage>
        <taxon>Eukaryota</taxon>
        <taxon>Viridiplantae</taxon>
        <taxon>Streptophyta</taxon>
        <taxon>Embryophyta</taxon>
        <taxon>Tracheophyta</taxon>
        <taxon>Spermatophyta</taxon>
        <taxon>Magnoliopsida</taxon>
        <taxon>eudicotyledons</taxon>
        <taxon>Gunneridae</taxon>
        <taxon>Pentapetalae</taxon>
        <taxon>Caryophyllales</taxon>
        <taxon>Caryophyllaceae</taxon>
        <taxon>Caryophylleae</taxon>
        <taxon>Saponaria</taxon>
    </lineage>
</organism>
<dbReference type="InterPro" id="IPR017451">
    <property type="entry name" value="F-box-assoc_interact_dom"/>
</dbReference>
<dbReference type="Pfam" id="PF07734">
    <property type="entry name" value="FBA_1"/>
    <property type="match status" value="1"/>
</dbReference>
<sequence>MGTLDWIGGSIRHLRNYYDNDNNWRDCLMVQYSITQAGELNVYELLIDEKKNRALAYHCIDTPVYNTYLCGPCDGIYYLWCFDYFSPKRTMWNPALNEFIILPDITWKPNIPANSAYISESYGFGYDSKTNDYKVILILGYGDTRDGGSRVTDNPMSILIYSLKTNSWRYWGDMDNSYELERNGSYVFVNGCYYWLAARFLDYGWNYEMIVSFDITADLCHEIQLPNFECKPGNWSQLVVYHDSIAFVSVPPNDITSFSVWTWSRGVWTQKLSMKHCFGVWGAFSQ</sequence>
<gene>
    <name evidence="2" type="ORF">RND81_02G224500</name>
</gene>
<evidence type="ECO:0000313" key="3">
    <source>
        <dbReference type="Proteomes" id="UP001443914"/>
    </source>
</evidence>
<accession>A0AAW1MNV6</accession>
<comment type="caution">
    <text evidence="2">The sequence shown here is derived from an EMBL/GenBank/DDBJ whole genome shotgun (WGS) entry which is preliminary data.</text>
</comment>
<reference evidence="2" key="1">
    <citation type="submission" date="2024-03" db="EMBL/GenBank/DDBJ databases">
        <title>WGS assembly of Saponaria officinalis var. Norfolk2.</title>
        <authorList>
            <person name="Jenkins J."/>
            <person name="Shu S."/>
            <person name="Grimwood J."/>
            <person name="Barry K."/>
            <person name="Goodstein D."/>
            <person name="Schmutz J."/>
            <person name="Leebens-Mack J."/>
            <person name="Osbourn A."/>
        </authorList>
    </citation>
    <scope>NUCLEOTIDE SEQUENCE [LARGE SCALE GENOMIC DNA]</scope>
    <source>
        <strain evidence="2">JIC</strain>
    </source>
</reference>
<evidence type="ECO:0000259" key="1">
    <source>
        <dbReference type="Pfam" id="PF07734"/>
    </source>
</evidence>
<dbReference type="Proteomes" id="UP001443914">
    <property type="component" value="Unassembled WGS sequence"/>
</dbReference>
<proteinExistence type="predicted"/>
<dbReference type="InterPro" id="IPR050796">
    <property type="entry name" value="SCF_F-box_component"/>
</dbReference>
<dbReference type="PANTHER" id="PTHR31672">
    <property type="entry name" value="BNACNNG10540D PROTEIN"/>
    <property type="match status" value="1"/>
</dbReference>
<dbReference type="InterPro" id="IPR006527">
    <property type="entry name" value="F-box-assoc_dom_typ1"/>
</dbReference>
<dbReference type="AlphaFoldDB" id="A0AAW1MNV6"/>
<evidence type="ECO:0000313" key="2">
    <source>
        <dbReference type="EMBL" id="KAK9750823.1"/>
    </source>
</evidence>
<dbReference type="NCBIfam" id="TIGR01640">
    <property type="entry name" value="F_box_assoc_1"/>
    <property type="match status" value="1"/>
</dbReference>
<feature type="domain" description="F-box associated beta-propeller type 1" evidence="1">
    <location>
        <begin position="64"/>
        <end position="240"/>
    </location>
</feature>
<name>A0AAW1MNV6_SAPOF</name>
<dbReference type="PANTHER" id="PTHR31672:SF13">
    <property type="entry name" value="F-BOX PROTEIN CPR30-LIKE"/>
    <property type="match status" value="1"/>
</dbReference>